<dbReference type="PANTHER" id="PTHR22966">
    <property type="entry name" value="2-AMINOETHANETHIOL DIOXYGENASE"/>
    <property type="match status" value="1"/>
</dbReference>
<evidence type="ECO:0000256" key="7">
    <source>
        <dbReference type="ARBA" id="ARBA00024284"/>
    </source>
</evidence>
<keyword evidence="6" id="KW-0408">Iron</keyword>
<dbReference type="EC" id="1.13.11.20" evidence="3"/>
<dbReference type="GO" id="GO:0070483">
    <property type="term" value="P:detection of hypoxia"/>
    <property type="evidence" value="ECO:0007669"/>
    <property type="project" value="UniProtKB-ARBA"/>
</dbReference>
<comment type="caution">
    <text evidence="8">The sequence shown here is derived from an EMBL/GenBank/DDBJ whole genome shotgun (WGS) entry which is preliminary data.</text>
</comment>
<accession>A0AAV5E7Q3</accession>
<gene>
    <name evidence="8" type="primary">gb05708</name>
    <name evidence="8" type="ORF">PR202_gb05708</name>
</gene>
<comment type="similarity">
    <text evidence="2">Belongs to the cysteine dioxygenase family.</text>
</comment>
<comment type="cofactor">
    <cofactor evidence="1">
        <name>Fe(2+)</name>
        <dbReference type="ChEBI" id="CHEBI:29033"/>
    </cofactor>
</comment>
<evidence type="ECO:0000256" key="1">
    <source>
        <dbReference type="ARBA" id="ARBA00001954"/>
    </source>
</evidence>
<dbReference type="GO" id="GO:0017172">
    <property type="term" value="F:cysteine dioxygenase activity"/>
    <property type="evidence" value="ECO:0007669"/>
    <property type="project" value="UniProtKB-EC"/>
</dbReference>
<organism evidence="8 9">
    <name type="scientific">Eleusine coracana subsp. coracana</name>
    <dbReference type="NCBI Taxonomy" id="191504"/>
    <lineage>
        <taxon>Eukaryota</taxon>
        <taxon>Viridiplantae</taxon>
        <taxon>Streptophyta</taxon>
        <taxon>Embryophyta</taxon>
        <taxon>Tracheophyta</taxon>
        <taxon>Spermatophyta</taxon>
        <taxon>Magnoliopsida</taxon>
        <taxon>Liliopsida</taxon>
        <taxon>Poales</taxon>
        <taxon>Poaceae</taxon>
        <taxon>PACMAD clade</taxon>
        <taxon>Chloridoideae</taxon>
        <taxon>Cynodonteae</taxon>
        <taxon>Eleusininae</taxon>
        <taxon>Eleusine</taxon>
    </lineage>
</organism>
<dbReference type="SUPFAM" id="SSF51182">
    <property type="entry name" value="RmlC-like cupins"/>
    <property type="match status" value="1"/>
</dbReference>
<sequence length="124" mass="13604">MTLHATNASIDNLFIIAHADGLKLQDVGLDASMPYLRPDPVEGRPTVTYLHFADSPKLSFGVFCLPESAVIPLHDHPGMTVFSKILLGSMHIKSYDWVKTPPAGIRATRTSNGHYLLAILFHVP</sequence>
<dbReference type="AlphaFoldDB" id="A0AAV5E7Q3"/>
<evidence type="ECO:0000256" key="3">
    <source>
        <dbReference type="ARBA" id="ARBA00013133"/>
    </source>
</evidence>
<evidence type="ECO:0000256" key="5">
    <source>
        <dbReference type="ARBA" id="ARBA00023002"/>
    </source>
</evidence>
<evidence type="ECO:0000256" key="2">
    <source>
        <dbReference type="ARBA" id="ARBA00006622"/>
    </source>
</evidence>
<keyword evidence="4" id="KW-0479">Metal-binding</keyword>
<dbReference type="InterPro" id="IPR011051">
    <property type="entry name" value="RmlC_Cupin_sf"/>
</dbReference>
<dbReference type="GO" id="GO:0046872">
    <property type="term" value="F:metal ion binding"/>
    <property type="evidence" value="ECO:0007669"/>
    <property type="project" value="UniProtKB-KW"/>
</dbReference>
<evidence type="ECO:0000313" key="8">
    <source>
        <dbReference type="EMBL" id="GJN18536.1"/>
    </source>
</evidence>
<comment type="catalytic activity">
    <reaction evidence="7">
        <text>L-cysteine + O2 = 3-sulfino-L-alanine + H(+)</text>
        <dbReference type="Rhea" id="RHEA:20441"/>
        <dbReference type="ChEBI" id="CHEBI:15378"/>
        <dbReference type="ChEBI" id="CHEBI:15379"/>
        <dbReference type="ChEBI" id="CHEBI:35235"/>
        <dbReference type="ChEBI" id="CHEBI:61085"/>
        <dbReference type="EC" id="1.13.11.20"/>
    </reaction>
    <physiologicalReaction direction="left-to-right" evidence="7">
        <dbReference type="Rhea" id="RHEA:20442"/>
    </physiologicalReaction>
</comment>
<dbReference type="Proteomes" id="UP001054889">
    <property type="component" value="Unassembled WGS sequence"/>
</dbReference>
<keyword evidence="9" id="KW-1185">Reference proteome</keyword>
<dbReference type="EMBL" id="BQKI01000073">
    <property type="protein sequence ID" value="GJN18536.1"/>
    <property type="molecule type" value="Genomic_DNA"/>
</dbReference>
<keyword evidence="5" id="KW-0560">Oxidoreductase</keyword>
<evidence type="ECO:0000256" key="4">
    <source>
        <dbReference type="ARBA" id="ARBA00022723"/>
    </source>
</evidence>
<name>A0AAV5E7Q3_ELECO</name>
<reference evidence="8" key="2">
    <citation type="submission" date="2021-12" db="EMBL/GenBank/DDBJ databases">
        <title>Resequencing data analysis of finger millet.</title>
        <authorList>
            <person name="Hatakeyama M."/>
            <person name="Aluri S."/>
            <person name="Balachadran M.T."/>
            <person name="Sivarajan S.R."/>
            <person name="Poveda L."/>
            <person name="Shimizu-Inatsugi R."/>
            <person name="Schlapbach R."/>
            <person name="Sreeman S.M."/>
            <person name="Shimizu K.K."/>
        </authorList>
    </citation>
    <scope>NUCLEOTIDE SEQUENCE</scope>
</reference>
<reference evidence="8" key="1">
    <citation type="journal article" date="2018" name="DNA Res.">
        <title>Multiple hybrid de novo genome assembly of finger millet, an orphan allotetraploid crop.</title>
        <authorList>
            <person name="Hatakeyama M."/>
            <person name="Aluri S."/>
            <person name="Balachadran M.T."/>
            <person name="Sivarajan S.R."/>
            <person name="Patrignani A."/>
            <person name="Gruter S."/>
            <person name="Poveda L."/>
            <person name="Shimizu-Inatsugi R."/>
            <person name="Baeten J."/>
            <person name="Francoijs K.J."/>
            <person name="Nataraja K.N."/>
            <person name="Reddy Y.A.N."/>
            <person name="Phadnis S."/>
            <person name="Ravikumar R.L."/>
            <person name="Schlapbach R."/>
            <person name="Sreeman S.M."/>
            <person name="Shimizu K.K."/>
        </authorList>
    </citation>
    <scope>NUCLEOTIDE SEQUENCE</scope>
</reference>
<dbReference type="Gene3D" id="2.60.120.10">
    <property type="entry name" value="Jelly Rolls"/>
    <property type="match status" value="1"/>
</dbReference>
<dbReference type="Pfam" id="PF07847">
    <property type="entry name" value="PCO_ADO"/>
    <property type="match status" value="1"/>
</dbReference>
<dbReference type="PANTHER" id="PTHR22966:SF1">
    <property type="entry name" value="PLANT CYSTEINE OXIDASE 1"/>
    <property type="match status" value="1"/>
</dbReference>
<dbReference type="InterPro" id="IPR014710">
    <property type="entry name" value="RmlC-like_jellyroll"/>
</dbReference>
<protein>
    <recommendedName>
        <fullName evidence="3">cysteine dioxygenase</fullName>
        <ecNumber evidence="3">1.13.11.20</ecNumber>
    </recommendedName>
</protein>
<evidence type="ECO:0000313" key="9">
    <source>
        <dbReference type="Proteomes" id="UP001054889"/>
    </source>
</evidence>
<dbReference type="InterPro" id="IPR012864">
    <property type="entry name" value="PCO/ADO"/>
</dbReference>
<proteinExistence type="inferred from homology"/>
<evidence type="ECO:0000256" key="6">
    <source>
        <dbReference type="ARBA" id="ARBA00023004"/>
    </source>
</evidence>